<gene>
    <name evidence="6" type="ORF">WS90_00190</name>
</gene>
<dbReference type="Pfam" id="PF02786">
    <property type="entry name" value="CPSase_L_D2"/>
    <property type="match status" value="1"/>
</dbReference>
<evidence type="ECO:0000259" key="5">
    <source>
        <dbReference type="PROSITE" id="PS50975"/>
    </source>
</evidence>
<evidence type="ECO:0000313" key="6">
    <source>
        <dbReference type="EMBL" id="KVK85662.1"/>
    </source>
</evidence>
<proteinExistence type="predicted"/>
<dbReference type="Gene3D" id="3.30.470.20">
    <property type="entry name" value="ATP-grasp fold, B domain"/>
    <property type="match status" value="1"/>
</dbReference>
<protein>
    <recommendedName>
        <fullName evidence="5">ATP-grasp domain-containing protein</fullName>
    </recommendedName>
</protein>
<dbReference type="GO" id="GO:0046872">
    <property type="term" value="F:metal ion binding"/>
    <property type="evidence" value="ECO:0007669"/>
    <property type="project" value="InterPro"/>
</dbReference>
<keyword evidence="3 4" id="KW-0067">ATP-binding</keyword>
<dbReference type="EMBL" id="LOYH01000029">
    <property type="protein sequence ID" value="KVK85662.1"/>
    <property type="molecule type" value="Genomic_DNA"/>
</dbReference>
<sequence length="437" mass="48099">MFAPAKILLQHTEAAWLEVLGDRSLIYSDLAARDALHARFPGLSHMFRLYERFNDSARVELDALADARALQTDAVIALAEVDLLRAARIRDRLDAGGGHEAATLLYRDKFLMKQRLAERGIRINPMAAVRSACDIDDFIERYGYPVVVKPRDGRGSGGVRVLRDRPALLAYFAEQDGTTFHNLMVEKFLDAPLLNVNGLYINGKPIIVSPVRSTVTCLDFLGGASLGFQMLDAGNPLRDACVELTRNIIERALPRIPTMLFHLEVFLDGDELVVCEIACRLGGCSVNQELTAAYGIDPRMTLIDALRGGKSSSLAQPIEAKHLLGQLNIPPRAGTLRDFPEQIELPFIRYCAVTAKKGMTYSGMQMTNAEIVSAISGCSRDTTRWCSRPAIRSRPTCTGFAGNRAMSTIPIRRSISRASVRIASVSSAISCRRSMSR</sequence>
<evidence type="ECO:0000256" key="4">
    <source>
        <dbReference type="PROSITE-ProRule" id="PRU00409"/>
    </source>
</evidence>
<dbReference type="GO" id="GO:0016874">
    <property type="term" value="F:ligase activity"/>
    <property type="evidence" value="ECO:0007669"/>
    <property type="project" value="UniProtKB-KW"/>
</dbReference>
<dbReference type="InterPro" id="IPR005479">
    <property type="entry name" value="CPAse_ATP-bd"/>
</dbReference>
<dbReference type="SUPFAM" id="SSF56059">
    <property type="entry name" value="Glutathione synthetase ATP-binding domain-like"/>
    <property type="match status" value="1"/>
</dbReference>
<evidence type="ECO:0000256" key="3">
    <source>
        <dbReference type="ARBA" id="ARBA00022840"/>
    </source>
</evidence>
<dbReference type="PROSITE" id="PS50975">
    <property type="entry name" value="ATP_GRASP"/>
    <property type="match status" value="1"/>
</dbReference>
<dbReference type="Proteomes" id="UP000069001">
    <property type="component" value="Unassembled WGS sequence"/>
</dbReference>
<keyword evidence="1" id="KW-0436">Ligase</keyword>
<feature type="domain" description="ATP-grasp" evidence="5">
    <location>
        <begin position="113"/>
        <end position="307"/>
    </location>
</feature>
<dbReference type="InterPro" id="IPR013815">
    <property type="entry name" value="ATP_grasp_subdomain_1"/>
</dbReference>
<organism evidence="6 7">
    <name type="scientific">Burkholderia cepacia</name>
    <name type="common">Pseudomonas cepacia</name>
    <dbReference type="NCBI Taxonomy" id="292"/>
    <lineage>
        <taxon>Bacteria</taxon>
        <taxon>Pseudomonadati</taxon>
        <taxon>Pseudomonadota</taxon>
        <taxon>Betaproteobacteria</taxon>
        <taxon>Burkholderiales</taxon>
        <taxon>Burkholderiaceae</taxon>
        <taxon>Burkholderia</taxon>
        <taxon>Burkholderia cepacia complex</taxon>
    </lineage>
</organism>
<dbReference type="PANTHER" id="PTHR43585:SF2">
    <property type="entry name" value="ATP-GRASP ENZYME FSQD"/>
    <property type="match status" value="1"/>
</dbReference>
<dbReference type="PANTHER" id="PTHR43585">
    <property type="entry name" value="FUMIPYRROLE BIOSYNTHESIS PROTEIN C"/>
    <property type="match status" value="1"/>
</dbReference>
<dbReference type="InterPro" id="IPR011761">
    <property type="entry name" value="ATP-grasp"/>
</dbReference>
<evidence type="ECO:0000256" key="1">
    <source>
        <dbReference type="ARBA" id="ARBA00022598"/>
    </source>
</evidence>
<comment type="caution">
    <text evidence="6">The sequence shown here is derived from an EMBL/GenBank/DDBJ whole genome shotgun (WGS) entry which is preliminary data.</text>
</comment>
<evidence type="ECO:0000256" key="2">
    <source>
        <dbReference type="ARBA" id="ARBA00022741"/>
    </source>
</evidence>
<name>A0A103ZT69_BURCE</name>
<accession>A0A103ZT69</accession>
<evidence type="ECO:0000313" key="7">
    <source>
        <dbReference type="Proteomes" id="UP000069001"/>
    </source>
</evidence>
<dbReference type="AlphaFoldDB" id="A0A103ZT69"/>
<keyword evidence="2 4" id="KW-0547">Nucleotide-binding</keyword>
<reference evidence="6 7" key="1">
    <citation type="submission" date="2015-11" db="EMBL/GenBank/DDBJ databases">
        <title>Expanding the genomic diversity of Burkholderia species for the development of highly accurate diagnostics.</title>
        <authorList>
            <person name="Sahl J."/>
            <person name="Keim P."/>
            <person name="Wagner D."/>
        </authorList>
    </citation>
    <scope>NUCLEOTIDE SEQUENCE [LARGE SCALE GENOMIC DNA]</scope>
    <source>
        <strain evidence="6 7">MSMB1302</strain>
    </source>
</reference>
<dbReference type="Gene3D" id="3.30.1490.20">
    <property type="entry name" value="ATP-grasp fold, A domain"/>
    <property type="match status" value="1"/>
</dbReference>
<dbReference type="InterPro" id="IPR052032">
    <property type="entry name" value="ATP-dep_AA_Ligase"/>
</dbReference>
<dbReference type="GO" id="GO:0005524">
    <property type="term" value="F:ATP binding"/>
    <property type="evidence" value="ECO:0007669"/>
    <property type="project" value="UniProtKB-UniRule"/>
</dbReference>
<dbReference type="Gene3D" id="3.40.50.20">
    <property type="match status" value="1"/>
</dbReference>